<reference evidence="1" key="1">
    <citation type="submission" date="2021-06" db="EMBL/GenBank/DDBJ databases">
        <authorList>
            <person name="Kallberg Y."/>
            <person name="Tangrot J."/>
            <person name="Rosling A."/>
        </authorList>
    </citation>
    <scope>NUCLEOTIDE SEQUENCE</scope>
    <source>
        <strain evidence="1">MA461A</strain>
    </source>
</reference>
<dbReference type="Proteomes" id="UP000789920">
    <property type="component" value="Unassembled WGS sequence"/>
</dbReference>
<proteinExistence type="predicted"/>
<keyword evidence="2" id="KW-1185">Reference proteome</keyword>
<accession>A0ACA9SR34</accession>
<protein>
    <submittedName>
        <fullName evidence="1">16830_t:CDS:1</fullName>
    </submittedName>
</protein>
<evidence type="ECO:0000313" key="2">
    <source>
        <dbReference type="Proteomes" id="UP000789920"/>
    </source>
</evidence>
<gene>
    <name evidence="1" type="ORF">RPERSI_LOCUS33704</name>
</gene>
<evidence type="ECO:0000313" key="1">
    <source>
        <dbReference type="EMBL" id="CAG8845520.1"/>
    </source>
</evidence>
<name>A0ACA9SR34_9GLOM</name>
<organism evidence="1 2">
    <name type="scientific">Racocetra persica</name>
    <dbReference type="NCBI Taxonomy" id="160502"/>
    <lineage>
        <taxon>Eukaryota</taxon>
        <taxon>Fungi</taxon>
        <taxon>Fungi incertae sedis</taxon>
        <taxon>Mucoromycota</taxon>
        <taxon>Glomeromycotina</taxon>
        <taxon>Glomeromycetes</taxon>
        <taxon>Diversisporales</taxon>
        <taxon>Gigasporaceae</taxon>
        <taxon>Racocetra</taxon>
    </lineage>
</organism>
<feature type="non-terminal residue" evidence="1">
    <location>
        <position position="1"/>
    </location>
</feature>
<sequence length="45" mass="5256">YLEVSEFNNNKLENDVPDSNFTEDHPQILLSSLLENINHNDIKEI</sequence>
<dbReference type="EMBL" id="CAJVQC010147095">
    <property type="protein sequence ID" value="CAG8845520.1"/>
    <property type="molecule type" value="Genomic_DNA"/>
</dbReference>
<comment type="caution">
    <text evidence="1">The sequence shown here is derived from an EMBL/GenBank/DDBJ whole genome shotgun (WGS) entry which is preliminary data.</text>
</comment>